<dbReference type="InterPro" id="IPR002035">
    <property type="entry name" value="VWF_A"/>
</dbReference>
<organism evidence="4 5">
    <name type="scientific">Mycolicibacterium goodii</name>
    <name type="common">Mycobacterium goodii</name>
    <dbReference type="NCBI Taxonomy" id="134601"/>
    <lineage>
        <taxon>Bacteria</taxon>
        <taxon>Bacillati</taxon>
        <taxon>Actinomycetota</taxon>
        <taxon>Actinomycetes</taxon>
        <taxon>Mycobacteriales</taxon>
        <taxon>Mycobacteriaceae</taxon>
        <taxon>Mycolicibacterium</taxon>
    </lineage>
</organism>
<dbReference type="AlphaFoldDB" id="A0A0K0X9N8"/>
<reference evidence="4 5" key="1">
    <citation type="submission" date="2015-07" db="EMBL/GenBank/DDBJ databases">
        <title>Complete genome sequence of Mycobacterium goodii X7B, a facultative thermophilic biodesulfurizing bacterium.</title>
        <authorList>
            <person name="Yu B."/>
            <person name="Li F."/>
            <person name="Xu P."/>
        </authorList>
    </citation>
    <scope>NUCLEOTIDE SEQUENCE [LARGE SCALE GENOMIC DNA]</scope>
    <source>
        <strain evidence="4 5">X7B</strain>
    </source>
</reference>
<proteinExistence type="predicted"/>
<feature type="compositionally biased region" description="Acidic residues" evidence="1">
    <location>
        <begin position="65"/>
        <end position="83"/>
    </location>
</feature>
<dbReference type="Proteomes" id="UP000062255">
    <property type="component" value="Chromosome"/>
</dbReference>
<feature type="region of interest" description="Disordered" evidence="1">
    <location>
        <begin position="1"/>
        <end position="197"/>
    </location>
</feature>
<dbReference type="Gene3D" id="3.40.50.410">
    <property type="entry name" value="von Willebrand factor, type A domain"/>
    <property type="match status" value="1"/>
</dbReference>
<dbReference type="EMBL" id="CP012150">
    <property type="protein sequence ID" value="AKS34067.1"/>
    <property type="molecule type" value="Genomic_DNA"/>
</dbReference>
<feature type="domain" description="VWFA" evidence="3">
    <location>
        <begin position="577"/>
        <end position="765"/>
    </location>
</feature>
<keyword evidence="2" id="KW-0812">Transmembrane</keyword>
<dbReference type="KEGG" id="mgo:AFA91_21675"/>
<dbReference type="PATRIC" id="fig|134601.6.peg.4476"/>
<evidence type="ECO:0000256" key="2">
    <source>
        <dbReference type="SAM" id="Phobius"/>
    </source>
</evidence>
<dbReference type="OrthoDB" id="5171781at2"/>
<feature type="compositionally biased region" description="Gly residues" evidence="1">
    <location>
        <begin position="95"/>
        <end position="108"/>
    </location>
</feature>
<dbReference type="SUPFAM" id="SSF53300">
    <property type="entry name" value="vWA-like"/>
    <property type="match status" value="1"/>
</dbReference>
<keyword evidence="2" id="KW-1133">Transmembrane helix</keyword>
<accession>A0A0K0X9N8</accession>
<protein>
    <recommendedName>
        <fullName evidence="3">VWFA domain-containing protein</fullName>
    </recommendedName>
</protein>
<evidence type="ECO:0000256" key="1">
    <source>
        <dbReference type="SAM" id="MobiDB-lite"/>
    </source>
</evidence>
<dbReference type="InterPro" id="IPR036465">
    <property type="entry name" value="vWFA_dom_sf"/>
</dbReference>
<evidence type="ECO:0000313" key="4">
    <source>
        <dbReference type="EMBL" id="AKS34067.1"/>
    </source>
</evidence>
<feature type="compositionally biased region" description="Gly residues" evidence="1">
    <location>
        <begin position="25"/>
        <end position="36"/>
    </location>
</feature>
<dbReference type="Pfam" id="PF13531">
    <property type="entry name" value="SBP_bac_11"/>
    <property type="match status" value="1"/>
</dbReference>
<dbReference type="RefSeq" id="WP_049746515.1">
    <property type="nucleotide sequence ID" value="NZ_CP012150.1"/>
</dbReference>
<dbReference type="PROSITE" id="PS50234">
    <property type="entry name" value="VWFA"/>
    <property type="match status" value="1"/>
</dbReference>
<dbReference type="STRING" id="134601.AFA91_21675"/>
<feature type="compositionally biased region" description="Basic and acidic residues" evidence="1">
    <location>
        <begin position="84"/>
        <end position="94"/>
    </location>
</feature>
<evidence type="ECO:0000313" key="5">
    <source>
        <dbReference type="Proteomes" id="UP000062255"/>
    </source>
</evidence>
<keyword evidence="2" id="KW-0472">Membrane</keyword>
<feature type="transmembrane region" description="Helical" evidence="2">
    <location>
        <begin position="204"/>
        <end position="228"/>
    </location>
</feature>
<gene>
    <name evidence="4" type="ORF">AFA91_21675</name>
</gene>
<feature type="compositionally biased region" description="Low complexity" evidence="1">
    <location>
        <begin position="126"/>
        <end position="139"/>
    </location>
</feature>
<sequence length="766" mass="80648">MGRHSIPDPEDEAGEPQFGYRPGADGVGRAGGGEGGPPDYPTEVFEGIGRSGPPPPRRRHRYADEPDEIADGDYTDFSDSDYVDEYRSEYRGEYDGGYGPEEGPGYGQGYESEHRRGHGAGYTGREYPGSEYSGDYSGDYSEDYTGEYGYRDDAADDEDAETTKLSAAGGTPPPPSRPRRSRSSDGDSEWTGSHRAVESRRRGVSVGVIVALVSVVVLVGAVIVWKFVGDALSDRSDAAAARCVAGELGVPVIADPTISTYIESLANKYNESASPVGDKCVKVRVQSAESDRVVSGFANTWPSELGDRPALWIPSSAIGSARLEATAGAETVSDSRSLVTSPVLLAVSPELKSALGQQDWKNLPELQTSPAAMDGLRLPNWGTLKLALPKLNNGDSAYLAAEAVAVSAAPSGAPPTAGMGAVSTLLGGQPKLENAELSTALDAMLNASDPAAAPVHAVVTTEQQLFQRASTLDDASSKLASWLPQGPTAVADYPTVLLSGSWLEQEQVTAASEFARYLRKPEQLAELAKAGFRAEGTTPPDSEVTDFGPVANPVSIADESTRVTLANATATPVSSPAVTIMLDRSMATDEGGRSRLQNVVEALTNRLKALPVTSEVGLWTFDGTEGRSEVSTGPMAEPVEGRARSEVLNSTLEDQSATSGGAVSFTTLRLVYNEATANFVEGRGNSVLVITTGPHTDRSLDGSGLQEFIRSTFDQARPIAVNVIDFGDDSDRETWESVAQTSGGDYVNLPSSTAPELVTAVASMLG</sequence>
<evidence type="ECO:0000259" key="3">
    <source>
        <dbReference type="PROSITE" id="PS50234"/>
    </source>
</evidence>
<name>A0A0K0X9N8_MYCGD</name>